<dbReference type="InterPro" id="IPR056242">
    <property type="entry name" value="PIN_TASOR"/>
</dbReference>
<dbReference type="KEGG" id="nasi:112413466"/>
<feature type="region of interest" description="Disordered" evidence="2">
    <location>
        <begin position="1157"/>
        <end position="1201"/>
    </location>
</feature>
<feature type="compositionally biased region" description="Basic and acidic residues" evidence="2">
    <location>
        <begin position="2011"/>
        <end position="2021"/>
    </location>
</feature>
<feature type="region of interest" description="Disordered" evidence="2">
    <location>
        <begin position="532"/>
        <end position="574"/>
    </location>
</feature>
<feature type="compositionally biased region" description="Polar residues" evidence="2">
    <location>
        <begin position="1157"/>
        <end position="1168"/>
    </location>
</feature>
<evidence type="ECO:0000313" key="7">
    <source>
        <dbReference type="Proteomes" id="UP000252040"/>
    </source>
</evidence>
<accession>A0A341D2I3</accession>
<dbReference type="Pfam" id="PF12509">
    <property type="entry name" value="DUF3715"/>
    <property type="match status" value="3"/>
</dbReference>
<sequence>MVFETVSLSSDSLFQRAVSILHTSYLDSASEHGFQYSQVTLVKNDIFLNEYKNFYQEKKASNYTHEELQETYEFLLFETENQAKLVCQRGLCVGSSAITTLGDPGKGVYISKYSDYLHARPWYHGKSGYVVIFNLIKGRVKFVSENYTTNYTSPSSGYDCHVAVNTNKFSHKTSHFRTFELNQYYLYELSGSTVIERPRQICPYVIVAFQYREPKKMAAPAHNHKSKLELKEDVLIYPWKGKLIIQGCLMCDITLWSSYGILVPKQLKCSVFLIFSTVCCQDMCFNMYEVKLSNKQGEKVDKLTEYIKREQLAIVKCLEDREFFILLTSSALMSETSFGEEQMGLHGLHLFHSSPSAGAEVLTAQFVQTTKLDWKNQEAPISKDVPLSTNAKRARKRETSPVKTVPRAEPPVKKSPQKQRENIVKGNQNPRIRKQPQPAKGETSSQLQSEMSDGQEDVISISTAQPENITVAPEDPPENSIVNCDSQALNMLADLALSAATSTTPSSEPRNLPCSSELPQNDVLLSKEHSLRGTSDHEYHRGVKSQKGEPLSKPSSDKSNLTSDPTVSQEEESLVAGIQAPAEAQSALPEETLESSDASQSSIVAVEHSYALLLAEHSKKHLQQRGAPGPAFAKNGTKGPEAGTPVGKVMPFRHQQVTSPLQQLSEAPALRRRSRVPPSSLQDFCRSRTVFGCDGSFQVTFIWEADYVFSLDSKYTNNPLEKTVVRALHGPWNTDLPDNMEEVKLLLHMWVALFYSNQNKVIQSSRKVVEHSNPAKYVCINSTLESFEFSEIEESSGVGRCSVDPVLETNEAPRGPPAKVSFPDTDPLLPFMKPPPVRGLELWVQNEQKEMFATAGHPETPESQNFIYSCNNEIIGGKAEQESSDKLETSNLVLSSIGSTQTNGSPIPAEDKTFEPLDGTQVTSYNDTVTQSTFARTSDGISNPSMIFQKSVYSTLESKVDVFHAKMQTKTGALQGLIRHSSSINKECQSSLEGEDDTEYVVINLEPVTFTFEKNAYAPIQTEVVNRADKPTPFNVELIKQVSPATSLRHPVSAFEKTQGLRDVPSLAMSGQQGTKYLCASSVSREILAKEMCSLQKGQAVAGSPSPSDNSLVREALSLVKSSSYLLPREEMKLSQECFLSTQSLFSISSEETVESSQLEEVFSSSASDPLEEKDSLDCIPSMRNASDGSSELKNDKSGLNSENMSFETCNSAFTKQTSLSVNREEVSLQLSEEDSDLDLTLTISPPTSPWEEASAGEMEQLQEAPFPCLELQETAEEIIEPEEVPAVNSAAHTSMKPRESERKGDNLQTVAFILSKETCALEVAEEVHVGSDFSFSSLIEEVSPASSPDCQVPGEEAKPAWPVSPSSFKLCDAHCEKTDRSSQVETVDLAITEKENSFVGPTHPVGQDNLTQIQQMQLSAEMPLILKNHPGRKDRFLTLPGEVTEEIVPSECGEGYSFSEKVPHHDAELNQPASAATCRDSLENLVTSRNPLQPMSVENRNPHLSHLVVETSEPPFSPQKILENKSFADTFVSTTTPGGVNVSLKQQTSSKSLKENDSSIDLQTNELCYILVKSLCLDPVAGAEAVPARRYLELPKPTLFSGEATLTHRAGPSDAGMEFETQEMIVRMASLLKNNETGAELCETAIDVGGVGSQLHITSSEGRHKPAHMLQDGSPCAARALLNGGLFPVYLHADSYQNTAATGETIDTEPSSFVPKSCAPLVCGVFEEQVEDKSADEGQRAEWGSVTRGGGLDISVNSDIHYEPLSGDSDQDSFGECGNPRLDTEESCTLRYGHTEKKQRTSKDGFDSFLNLNNSDYDDWGYSSQVPGLETGIPPRSRPVGLKKEDKCVPSYVQIRDLRGIPRTYANFTVTKELRDTTRTLHSLCRHPGVMAKGGLLSSWTDTWQVADDLTQNTLDLEYLRFAHKLKQIVKTGVAPCSAPSTAVFPKEPPLQGAMGAFPATKVPESPGLPPSSRSRSPLMVTVVHSGPRHQGQQARRQTPSCVGRSSSSWKERCGHDRNHLPNSERNSTVSYHLNKLKYNSTLKESRNDISLILNEYAEFNKVMNSHPVIFQEKEPHAASGEAEPRELCPSIPRPASYDDVVADLCTSLHVKLERVVKEACTRTFLFHLVETEDKSFFVRTKHILRKGGYTEIEPQHFCQAFYREKDMLIVIIRNEDISSHLHQVGLEVTFLQRNVFWAFYVQLKEIIKILEKLNENGRWKWLLHYRETKKLKEDVR</sequence>
<dbReference type="GO" id="GO:0045814">
    <property type="term" value="P:negative regulation of gene expression, epigenetic"/>
    <property type="evidence" value="ECO:0007669"/>
    <property type="project" value="InterPro"/>
</dbReference>
<dbReference type="InterPro" id="IPR046432">
    <property type="entry name" value="TASOR"/>
</dbReference>
<dbReference type="Pfam" id="PF12480">
    <property type="entry name" value="GARIL_Rab2_bd"/>
    <property type="match status" value="2"/>
</dbReference>
<gene>
    <name evidence="8" type="primary">FAM208B</name>
</gene>
<dbReference type="GO" id="GO:0005654">
    <property type="term" value="C:nucleoplasm"/>
    <property type="evidence" value="ECO:0007669"/>
    <property type="project" value="TreeGrafter"/>
</dbReference>
<feature type="domain" description="TASOR pseudo-PARP" evidence="4">
    <location>
        <begin position="57"/>
        <end position="203"/>
    </location>
</feature>
<dbReference type="GeneID" id="112413466"/>
<dbReference type="Pfam" id="PF23314">
    <property type="entry name" value="TASOR_alpha-beta"/>
    <property type="match status" value="1"/>
</dbReference>
<dbReference type="InParanoid" id="A0A341D2I3"/>
<evidence type="ECO:0000313" key="8">
    <source>
        <dbReference type="RefSeq" id="XP_024621183.1"/>
    </source>
</evidence>
<dbReference type="InterPro" id="IPR056243">
    <property type="entry name" value="TASOR_ab_dom"/>
</dbReference>
<evidence type="ECO:0000259" key="4">
    <source>
        <dbReference type="Pfam" id="PF12509"/>
    </source>
</evidence>
<dbReference type="FunCoup" id="A0A341D2I3">
    <property type="interactions" value="3381"/>
</dbReference>
<evidence type="ECO:0000259" key="5">
    <source>
        <dbReference type="Pfam" id="PF23314"/>
    </source>
</evidence>
<feature type="region of interest" description="Disordered" evidence="2">
    <location>
        <begin position="621"/>
        <end position="648"/>
    </location>
</feature>
<keyword evidence="7" id="KW-1185">Reference proteome</keyword>
<feature type="compositionally biased region" description="Polar residues" evidence="2">
    <location>
        <begin position="1992"/>
        <end position="2010"/>
    </location>
</feature>
<proteinExistence type="inferred from homology"/>
<dbReference type="Pfam" id="PF24630">
    <property type="entry name" value="PIN_TASOR"/>
    <property type="match status" value="1"/>
</dbReference>
<dbReference type="InterPro" id="IPR022188">
    <property type="entry name" value="TASOR_DUF3715"/>
</dbReference>
<dbReference type="Proteomes" id="UP000252040">
    <property type="component" value="Unplaced"/>
</dbReference>
<evidence type="ECO:0000256" key="1">
    <source>
        <dbReference type="ARBA" id="ARBA00008058"/>
    </source>
</evidence>
<comment type="similarity">
    <text evidence="1">Belongs to the TASOR family.</text>
</comment>
<feature type="compositionally biased region" description="Polar residues" evidence="2">
    <location>
        <begin position="442"/>
        <end position="452"/>
    </location>
</feature>
<evidence type="ECO:0000256" key="2">
    <source>
        <dbReference type="SAM" id="MobiDB-lite"/>
    </source>
</evidence>
<dbReference type="SMR" id="A0A341D2I3"/>
<feature type="domain" description="TASOR pseudo-PARP" evidence="4">
    <location>
        <begin position="507"/>
        <end position="660"/>
    </location>
</feature>
<organism evidence="7 8">
    <name type="scientific">Neophocaena asiaeorientalis asiaeorientalis</name>
    <name type="common">Yangtze finless porpoise</name>
    <name type="synonym">Neophocaena phocaenoides subsp. asiaeorientalis</name>
    <dbReference type="NCBI Taxonomy" id="1706337"/>
    <lineage>
        <taxon>Eukaryota</taxon>
        <taxon>Metazoa</taxon>
        <taxon>Chordata</taxon>
        <taxon>Craniata</taxon>
        <taxon>Vertebrata</taxon>
        <taxon>Euteleostomi</taxon>
        <taxon>Mammalia</taxon>
        <taxon>Eutheria</taxon>
        <taxon>Laurasiatheria</taxon>
        <taxon>Artiodactyla</taxon>
        <taxon>Whippomorpha</taxon>
        <taxon>Cetacea</taxon>
        <taxon>Odontoceti</taxon>
        <taxon>Phocoenidae</taxon>
        <taxon>Neophocaena</taxon>
    </lineage>
</organism>
<feature type="region of interest" description="Disordered" evidence="2">
    <location>
        <begin position="807"/>
        <end position="827"/>
    </location>
</feature>
<feature type="compositionally biased region" description="Polar residues" evidence="2">
    <location>
        <begin position="553"/>
        <end position="568"/>
    </location>
</feature>
<feature type="domain" description="TASOR PIN" evidence="6">
    <location>
        <begin position="2203"/>
        <end position="2238"/>
    </location>
</feature>
<dbReference type="CTD" id="54906"/>
<dbReference type="InterPro" id="IPR022168">
    <property type="entry name" value="GARIL-like_Rab2B-bd"/>
</dbReference>
<feature type="domain" description="Golgi associated RAB2 interactor protein-like Rab2B-binding" evidence="3">
    <location>
        <begin position="289"/>
        <end position="360"/>
    </location>
</feature>
<dbReference type="STRING" id="1706337.A0A341D2I3"/>
<name>A0A341D2I3_NEOAA</name>
<dbReference type="PANTHER" id="PTHR16207:SF10">
    <property type="entry name" value="PROTEIN TASOR 2"/>
    <property type="match status" value="1"/>
</dbReference>
<reference evidence="8" key="1">
    <citation type="submission" date="2025-08" db="UniProtKB">
        <authorList>
            <consortium name="RefSeq"/>
        </authorList>
    </citation>
    <scope>IDENTIFICATION</scope>
    <source>
        <tissue evidence="8">Meat</tissue>
    </source>
</reference>
<feature type="domain" description="TASOR pseudo-PARP" evidence="4">
    <location>
        <begin position="811"/>
        <end position="960"/>
    </location>
</feature>
<protein>
    <submittedName>
        <fullName evidence="8">Protein FAM208B</fullName>
    </submittedName>
</protein>
<feature type="compositionally biased region" description="Basic and acidic residues" evidence="2">
    <location>
        <begin position="532"/>
        <end position="541"/>
    </location>
</feature>
<evidence type="ECO:0000259" key="6">
    <source>
        <dbReference type="Pfam" id="PF24630"/>
    </source>
</evidence>
<feature type="domain" description="Golgi associated RAB2 interactor protein-like Rab2B-binding" evidence="3">
    <location>
        <begin position="1011"/>
        <end position="1059"/>
    </location>
</feature>
<feature type="domain" description="TASOR alpha/beta" evidence="5">
    <location>
        <begin position="2124"/>
        <end position="2187"/>
    </location>
</feature>
<evidence type="ECO:0000259" key="3">
    <source>
        <dbReference type="Pfam" id="PF12480"/>
    </source>
</evidence>
<dbReference type="RefSeq" id="XP_024621183.1">
    <property type="nucleotide sequence ID" value="XM_024765415.1"/>
</dbReference>
<feature type="region of interest" description="Disordered" evidence="2">
    <location>
        <begin position="383"/>
        <end position="456"/>
    </location>
</feature>
<feature type="region of interest" description="Disordered" evidence="2">
    <location>
        <begin position="1988"/>
        <end position="2028"/>
    </location>
</feature>
<dbReference type="PANTHER" id="PTHR16207">
    <property type="entry name" value="SET DOMAIN-CONTAINING PROTEIN"/>
    <property type="match status" value="1"/>
</dbReference>